<accession>A0ABT0M141</accession>
<evidence type="ECO:0000313" key="2">
    <source>
        <dbReference type="Proteomes" id="UP001202550"/>
    </source>
</evidence>
<comment type="caution">
    <text evidence="1">The sequence shown here is derived from an EMBL/GenBank/DDBJ whole genome shotgun (WGS) entry which is preliminary data.</text>
</comment>
<keyword evidence="2" id="KW-1185">Reference proteome</keyword>
<organism evidence="1 2">
    <name type="scientific">Roseinatronobacter domitianus</name>
    <dbReference type="NCBI Taxonomy" id="2940293"/>
    <lineage>
        <taxon>Bacteria</taxon>
        <taxon>Pseudomonadati</taxon>
        <taxon>Pseudomonadota</taxon>
        <taxon>Alphaproteobacteria</taxon>
        <taxon>Rhodobacterales</taxon>
        <taxon>Paracoccaceae</taxon>
        <taxon>Roseinatronobacter</taxon>
    </lineage>
</organism>
<dbReference type="RefSeq" id="WP_249057065.1">
    <property type="nucleotide sequence ID" value="NZ_JALZWP010000003.1"/>
</dbReference>
<protein>
    <submittedName>
        <fullName evidence="1">Uncharacterized protein</fullName>
    </submittedName>
</protein>
<sequence>MITRALPQAYDLISDLGRACEFLGNSDNDTPDITPVLRLFARACRGGEDDELEALFKLDLKFRDAVKSEGA</sequence>
<reference evidence="1 2" key="1">
    <citation type="submission" date="2022-05" db="EMBL/GenBank/DDBJ databases">
        <title>Seasonal and diel survey of microbial diversity of the Tyrrhenian coast.</title>
        <authorList>
            <person name="Gattoni G."/>
            <person name="Corral P."/>
        </authorList>
    </citation>
    <scope>NUCLEOTIDE SEQUENCE [LARGE SCALE GENOMIC DNA]</scope>
    <source>
        <strain evidence="1 2">V10</strain>
    </source>
</reference>
<evidence type="ECO:0000313" key="1">
    <source>
        <dbReference type="EMBL" id="MCL1628120.1"/>
    </source>
</evidence>
<proteinExistence type="predicted"/>
<gene>
    <name evidence="1" type="ORF">M3N55_05195</name>
</gene>
<dbReference type="Proteomes" id="UP001202550">
    <property type="component" value="Unassembled WGS sequence"/>
</dbReference>
<name>A0ABT0M141_9RHOB</name>
<dbReference type="EMBL" id="JALZWP010000003">
    <property type="protein sequence ID" value="MCL1628120.1"/>
    <property type="molecule type" value="Genomic_DNA"/>
</dbReference>